<dbReference type="InterPro" id="IPR038390">
    <property type="entry name" value="Metal_Tscrpt_repr_sf"/>
</dbReference>
<evidence type="ECO:0000256" key="2">
    <source>
        <dbReference type="ARBA" id="ARBA00011738"/>
    </source>
</evidence>
<reference evidence="7 8" key="1">
    <citation type="submission" date="2019-12" db="EMBL/GenBank/DDBJ databases">
        <title>Defluviitalea raffinosedens, isolated from a biogas fermenter, genome sequencing and characterization.</title>
        <authorList>
            <person name="Rettenmaier R."/>
            <person name="Schneider M."/>
            <person name="Neuhaus K."/>
            <person name="Liebl W."/>
            <person name="Zverlov V."/>
        </authorList>
    </citation>
    <scope>NUCLEOTIDE SEQUENCE [LARGE SCALE GENOMIC DNA]</scope>
    <source>
        <strain evidence="7 8">249c-K6</strain>
    </source>
</reference>
<keyword evidence="3" id="KW-0963">Cytoplasm</keyword>
<evidence type="ECO:0000313" key="7">
    <source>
        <dbReference type="EMBL" id="KAE9637348.1"/>
    </source>
</evidence>
<protein>
    <recommendedName>
        <fullName evidence="5">Copper-sensing transcriptional repressor CsoR</fullName>
    </recommendedName>
    <alternativeName>
        <fullName evidence="6">Copper-sensitive operon repressor</fullName>
    </alternativeName>
</protein>
<dbReference type="CDD" id="cd10159">
    <property type="entry name" value="CsoR-like_DUF156_2"/>
    <property type="match status" value="1"/>
</dbReference>
<proteinExistence type="predicted"/>
<dbReference type="AlphaFoldDB" id="A0A7C8HKD0"/>
<keyword evidence="8" id="KW-1185">Reference proteome</keyword>
<dbReference type="RefSeq" id="WP_158739259.1">
    <property type="nucleotide sequence ID" value="NZ_JAFBEP010000004.1"/>
</dbReference>
<evidence type="ECO:0000256" key="3">
    <source>
        <dbReference type="ARBA" id="ARBA00022490"/>
    </source>
</evidence>
<evidence type="ECO:0000256" key="6">
    <source>
        <dbReference type="ARBA" id="ARBA00041544"/>
    </source>
</evidence>
<dbReference type="GO" id="GO:0005737">
    <property type="term" value="C:cytoplasm"/>
    <property type="evidence" value="ECO:0007669"/>
    <property type="project" value="UniProtKB-SubCell"/>
</dbReference>
<dbReference type="Pfam" id="PF02583">
    <property type="entry name" value="Trns_repr_metal"/>
    <property type="match status" value="1"/>
</dbReference>
<accession>A0A7C8HKD0</accession>
<evidence type="ECO:0000256" key="5">
    <source>
        <dbReference type="ARBA" id="ARBA00039938"/>
    </source>
</evidence>
<dbReference type="InterPro" id="IPR003735">
    <property type="entry name" value="Metal_Tscrpt_repr"/>
</dbReference>
<evidence type="ECO:0000256" key="4">
    <source>
        <dbReference type="ARBA" id="ARBA00022723"/>
    </source>
</evidence>
<evidence type="ECO:0000256" key="1">
    <source>
        <dbReference type="ARBA" id="ARBA00004496"/>
    </source>
</evidence>
<dbReference type="EMBL" id="WSLF01000001">
    <property type="protein sequence ID" value="KAE9637348.1"/>
    <property type="molecule type" value="Genomic_DNA"/>
</dbReference>
<keyword evidence="4" id="KW-0479">Metal-binding</keyword>
<gene>
    <name evidence="7" type="ORF">GND95_00375</name>
</gene>
<dbReference type="PANTHER" id="PTHR33677">
    <property type="entry name" value="TRANSCRIPTIONAL REPRESSOR FRMR-RELATED"/>
    <property type="match status" value="1"/>
</dbReference>
<evidence type="ECO:0000313" key="8">
    <source>
        <dbReference type="Proteomes" id="UP000483018"/>
    </source>
</evidence>
<dbReference type="Gene3D" id="1.20.58.1000">
    <property type="entry name" value="Metal-sensitive repressor, helix protomer"/>
    <property type="match status" value="1"/>
</dbReference>
<dbReference type="GO" id="GO:0003677">
    <property type="term" value="F:DNA binding"/>
    <property type="evidence" value="ECO:0007669"/>
    <property type="project" value="InterPro"/>
</dbReference>
<comment type="caution">
    <text evidence="7">The sequence shown here is derived from an EMBL/GenBank/DDBJ whole genome shotgun (WGS) entry which is preliminary data.</text>
</comment>
<comment type="subcellular location">
    <subcellularLocation>
        <location evidence="1">Cytoplasm</location>
    </subcellularLocation>
</comment>
<organism evidence="7 8">
    <name type="scientific">Defluviitalea raffinosedens</name>
    <dbReference type="NCBI Taxonomy" id="1450156"/>
    <lineage>
        <taxon>Bacteria</taxon>
        <taxon>Bacillati</taxon>
        <taxon>Bacillota</taxon>
        <taxon>Clostridia</taxon>
        <taxon>Lachnospirales</taxon>
        <taxon>Defluviitaleaceae</taxon>
        <taxon>Defluviitalea</taxon>
    </lineage>
</organism>
<name>A0A7C8HKD0_9FIRM</name>
<dbReference type="Proteomes" id="UP000483018">
    <property type="component" value="Unassembled WGS sequence"/>
</dbReference>
<comment type="subunit">
    <text evidence="2">Homodimer.</text>
</comment>
<dbReference type="PANTHER" id="PTHR33677:SF4">
    <property type="entry name" value="COPPER-SENSING TRANSCRIPTIONAL REPRESSOR CSOR"/>
    <property type="match status" value="1"/>
</dbReference>
<dbReference type="GO" id="GO:0046872">
    <property type="term" value="F:metal ion binding"/>
    <property type="evidence" value="ECO:0007669"/>
    <property type="project" value="UniProtKB-KW"/>
</dbReference>
<dbReference type="OrthoDB" id="9811244at2"/>
<sequence>MEKDKKEVLNLLKTARGQLDGIIRMVEEDRYCIDISKQILAVQALLKKSNLTVLKQHIHGCVRHALLNGEGEEKIEEIIMILDKYMK</sequence>
<dbReference type="GO" id="GO:0045892">
    <property type="term" value="P:negative regulation of DNA-templated transcription"/>
    <property type="evidence" value="ECO:0007669"/>
    <property type="project" value="UniProtKB-ARBA"/>
</dbReference>